<evidence type="ECO:0000259" key="2">
    <source>
        <dbReference type="PROSITE" id="PS51742"/>
    </source>
</evidence>
<evidence type="ECO:0000313" key="3">
    <source>
        <dbReference type="EMBL" id="SNC65459.1"/>
    </source>
</evidence>
<organism evidence="3 4">
    <name type="scientific">Hymenobacter gelipurpurascens</name>
    <dbReference type="NCBI Taxonomy" id="89968"/>
    <lineage>
        <taxon>Bacteria</taxon>
        <taxon>Pseudomonadati</taxon>
        <taxon>Bacteroidota</taxon>
        <taxon>Cytophagia</taxon>
        <taxon>Cytophagales</taxon>
        <taxon>Hymenobacteraceae</taxon>
        <taxon>Hymenobacter</taxon>
    </lineage>
</organism>
<dbReference type="PANTHER" id="PTHR34988">
    <property type="entry name" value="PROTEIN, PUTATIVE-RELATED"/>
    <property type="match status" value="1"/>
</dbReference>
<dbReference type="InterPro" id="IPR005175">
    <property type="entry name" value="PPC_dom"/>
</dbReference>
<dbReference type="RefSeq" id="WP_170934716.1">
    <property type="nucleotide sequence ID" value="NZ_FYEW01000001.1"/>
</dbReference>
<evidence type="ECO:0000313" key="4">
    <source>
        <dbReference type="Proteomes" id="UP000198131"/>
    </source>
</evidence>
<reference evidence="4" key="1">
    <citation type="submission" date="2017-06" db="EMBL/GenBank/DDBJ databases">
        <authorList>
            <person name="Varghese N."/>
            <person name="Submissions S."/>
        </authorList>
    </citation>
    <scope>NUCLEOTIDE SEQUENCE [LARGE SCALE GENOMIC DNA]</scope>
    <source>
        <strain evidence="4">DSM 11116</strain>
    </source>
</reference>
<accession>A0A212THD9</accession>
<name>A0A212THD9_9BACT</name>
<dbReference type="Pfam" id="PF03479">
    <property type="entry name" value="PCC"/>
    <property type="match status" value="1"/>
</dbReference>
<dbReference type="Proteomes" id="UP000198131">
    <property type="component" value="Unassembled WGS sequence"/>
</dbReference>
<evidence type="ECO:0000256" key="1">
    <source>
        <dbReference type="SAM" id="SignalP"/>
    </source>
</evidence>
<feature type="chain" id="PRO_5013210970" description="PPC domain-containing protein" evidence="1">
    <location>
        <begin position="26"/>
        <end position="192"/>
    </location>
</feature>
<dbReference type="PROSITE" id="PS51742">
    <property type="entry name" value="PPC"/>
    <property type="match status" value="1"/>
</dbReference>
<dbReference type="SUPFAM" id="SSF117856">
    <property type="entry name" value="AF0104/ALDC/Ptd012-like"/>
    <property type="match status" value="1"/>
</dbReference>
<keyword evidence="1" id="KW-0732">Signal</keyword>
<sequence>MRFSFLKYLAATALFVASSALTTQAQEYIGTSSAKPVDVSKAPGVKTKLLSTNGQTKTYLLVFAKGDEIVAGLTKFAQQYHVKNAHYQAIGDAFSAKIGVYDYDRKQFKVIPFAEPVEVASLTGNITLLGDKPVAHTHVSLATFDGLLHGGHLFELISGPTVELFVTVEPTPLYKKHNAEFDANLIDPDLTN</sequence>
<dbReference type="PANTHER" id="PTHR34988:SF1">
    <property type="entry name" value="DNA-BINDING PROTEIN"/>
    <property type="match status" value="1"/>
</dbReference>
<dbReference type="AlphaFoldDB" id="A0A212THD9"/>
<dbReference type="EMBL" id="FYEW01000001">
    <property type="protein sequence ID" value="SNC65459.1"/>
    <property type="molecule type" value="Genomic_DNA"/>
</dbReference>
<proteinExistence type="predicted"/>
<protein>
    <recommendedName>
        <fullName evidence="2">PPC domain-containing protein</fullName>
    </recommendedName>
</protein>
<gene>
    <name evidence="3" type="ORF">SAMN06265337_1299</name>
</gene>
<feature type="signal peptide" evidence="1">
    <location>
        <begin position="1"/>
        <end position="25"/>
    </location>
</feature>
<dbReference type="CDD" id="cd11378">
    <property type="entry name" value="DUF296"/>
    <property type="match status" value="1"/>
</dbReference>
<feature type="domain" description="PPC" evidence="2">
    <location>
        <begin position="51"/>
        <end position="189"/>
    </location>
</feature>
<dbReference type="Gene3D" id="3.30.1330.80">
    <property type="entry name" value="Hypothetical protein, similar to alpha- acetolactate decarboxylase, domain 2"/>
    <property type="match status" value="1"/>
</dbReference>
<keyword evidence="4" id="KW-1185">Reference proteome</keyword>